<comment type="similarity">
    <text evidence="4">Belongs to the aldehyde dehydrogenase family.</text>
</comment>
<dbReference type="EC" id="1.2.1.19" evidence="6"/>
<keyword evidence="2" id="KW-0520">NAD</keyword>
<dbReference type="RefSeq" id="WP_025800397.1">
    <property type="nucleotide sequence ID" value="NZ_CP009706.1"/>
</dbReference>
<dbReference type="PANTHER" id="PTHR11699">
    <property type="entry name" value="ALDEHYDE DEHYDROGENASE-RELATED"/>
    <property type="match status" value="1"/>
</dbReference>
<accession>A0A097QZC4</accession>
<dbReference type="Gene3D" id="3.40.605.10">
    <property type="entry name" value="Aldehyde Dehydrogenase, Chain A, domain 1"/>
    <property type="match status" value="1"/>
</dbReference>
<dbReference type="InterPro" id="IPR029510">
    <property type="entry name" value="Ald_DH_CS_GLU"/>
</dbReference>
<dbReference type="FunFam" id="3.40.309.10:FF:000010">
    <property type="entry name" value="Gamma-aminobutyraldehyde dehydrogenase"/>
    <property type="match status" value="1"/>
</dbReference>
<feature type="active site" evidence="3">
    <location>
        <position position="253"/>
    </location>
</feature>
<dbReference type="PATRIC" id="fig|1453496.5.peg.1038"/>
<dbReference type="InterPro" id="IPR016162">
    <property type="entry name" value="Ald_DH_N"/>
</dbReference>
<dbReference type="FunFam" id="3.40.605.10:FF:000001">
    <property type="entry name" value="Aldehyde dehydrogenase 1"/>
    <property type="match status" value="1"/>
</dbReference>
<keyword evidence="1 4" id="KW-0560">Oxidoreductase</keyword>
<dbReference type="HOGENOM" id="CLU_005391_0_2_6"/>
<evidence type="ECO:0000256" key="3">
    <source>
        <dbReference type="PROSITE-ProRule" id="PRU10007"/>
    </source>
</evidence>
<dbReference type="GO" id="GO:0019145">
    <property type="term" value="F:aminobutyraldehyde dehydrogenase (NAD+) activity"/>
    <property type="evidence" value="ECO:0007669"/>
    <property type="project" value="UniProtKB-EC"/>
</dbReference>
<evidence type="ECO:0000256" key="1">
    <source>
        <dbReference type="ARBA" id="ARBA00023002"/>
    </source>
</evidence>
<evidence type="ECO:0000256" key="2">
    <source>
        <dbReference type="ARBA" id="ARBA00023027"/>
    </source>
</evidence>
<dbReference type="EMBL" id="CP009706">
    <property type="protein sequence ID" value="AIU71844.1"/>
    <property type="molecule type" value="Genomic_DNA"/>
</dbReference>
<evidence type="ECO:0000313" key="6">
    <source>
        <dbReference type="EMBL" id="AIU71844.1"/>
    </source>
</evidence>
<dbReference type="InterPro" id="IPR016163">
    <property type="entry name" value="Ald_DH_C"/>
</dbReference>
<dbReference type="PROSITE" id="PS00687">
    <property type="entry name" value="ALDEHYDE_DEHYDR_GLU"/>
    <property type="match status" value="1"/>
</dbReference>
<dbReference type="InterPro" id="IPR015590">
    <property type="entry name" value="Aldehyde_DH_dom"/>
</dbReference>
<dbReference type="SUPFAM" id="SSF53720">
    <property type="entry name" value="ALDH-like"/>
    <property type="match status" value="1"/>
</dbReference>
<feature type="domain" description="Aldehyde dehydrogenase" evidence="5">
    <location>
        <begin position="25"/>
        <end position="477"/>
    </location>
</feature>
<dbReference type="GO" id="GO:0009447">
    <property type="term" value="P:putrescine catabolic process"/>
    <property type="evidence" value="ECO:0007669"/>
    <property type="project" value="UniProtKB-ARBA"/>
</dbReference>
<dbReference type="InterPro" id="IPR015657">
    <property type="entry name" value="Aminobutyraldehyde_DH"/>
</dbReference>
<reference evidence="6 7" key="1">
    <citation type="journal article" date="2014" name="Gut Pathog.">
        <title>Gene clusters of Hafnia alvei strain FB1 important in survival and pathogenesis: a draft genome perspective.</title>
        <authorList>
            <person name="Tan J.Y."/>
            <person name="Yin W.F."/>
            <person name="Chan K.G."/>
        </authorList>
    </citation>
    <scope>NUCLEOTIDE SEQUENCE [LARGE SCALE GENOMIC DNA]</scope>
    <source>
        <strain evidence="6 7">FB1</strain>
    </source>
</reference>
<sequence length="485" mass="52762">MSSATQGLNTQQFIDGLLVAGEGPEEQLLNPASGEVLLLLAEASAQQVSDAVESAQRAFPSWSRTIPARRAAVLLAIADVIERHATMFAELESLNCGKPYHQALSDDIPAAIDTFRYFAGAVRCQHGQLGGEYLEGHTSMIRRDAIGVVASIAPWNYPLMMAAWKMAPALAAGNTVVFKPSEHTPLSTLALIPLLRTIVPTGVINVVYGRGETVGNYLVNHPLVRMVSLTGDIVTGQKIMQAAVKNVKRTHLELGGKAPVIVCDDADLDEVVAGVRRYGFYNAGQDCTAACRVYADRKIYDALVESLGHAARSLRYAHSNDSENEMGPLISARQRDRVASFVERALGHPHIERITGAQMHSGPGFFYPPTILAGCQQQDEIVQREVFGPVVSITPVDSLEQALQWANESEYGLASSVWTKNIDRAWQLAAQLQYGTTWINTHFTLVSEMPHGGLKRSGYGKDLSGDALQDYSVVRHIMAKVKAQF</sequence>
<proteinExistence type="inferred from homology"/>
<evidence type="ECO:0000313" key="7">
    <source>
        <dbReference type="Proteomes" id="UP000029986"/>
    </source>
</evidence>
<dbReference type="Gene3D" id="3.40.309.10">
    <property type="entry name" value="Aldehyde Dehydrogenase, Chain A, domain 2"/>
    <property type="match status" value="1"/>
</dbReference>
<gene>
    <name evidence="6" type="ORF">AT03_05225</name>
</gene>
<name>A0A097QZC4_HAFAL</name>
<dbReference type="AlphaFoldDB" id="A0A097QZC4"/>
<dbReference type="InterPro" id="IPR016161">
    <property type="entry name" value="Ald_DH/histidinol_DH"/>
</dbReference>
<dbReference type="eggNOG" id="COG1012">
    <property type="taxonomic scope" value="Bacteria"/>
</dbReference>
<keyword evidence="7" id="KW-1185">Reference proteome</keyword>
<dbReference type="NCBIfam" id="NF010000">
    <property type="entry name" value="PRK13473.1"/>
    <property type="match status" value="1"/>
</dbReference>
<dbReference type="CDD" id="cd07092">
    <property type="entry name" value="ALDH_ABALDH-YdcW"/>
    <property type="match status" value="1"/>
</dbReference>
<evidence type="ECO:0000259" key="5">
    <source>
        <dbReference type="Pfam" id="PF00171"/>
    </source>
</evidence>
<dbReference type="OrthoDB" id="9812625at2"/>
<evidence type="ECO:0000256" key="4">
    <source>
        <dbReference type="RuleBase" id="RU003345"/>
    </source>
</evidence>
<dbReference type="Pfam" id="PF00171">
    <property type="entry name" value="Aldedh"/>
    <property type="match status" value="1"/>
</dbReference>
<dbReference type="KEGG" id="hav:AT03_05225"/>
<dbReference type="Proteomes" id="UP000029986">
    <property type="component" value="Chromosome"/>
</dbReference>
<protein>
    <submittedName>
        <fullName evidence="6">Gamma-aminobutyraldehyde dehydrogenase</fullName>
        <ecNumber evidence="6">1.2.1.19</ecNumber>
    </submittedName>
</protein>
<organism evidence="6 7">
    <name type="scientific">Hafnia alvei FB1</name>
    <dbReference type="NCBI Taxonomy" id="1453496"/>
    <lineage>
        <taxon>Bacteria</taxon>
        <taxon>Pseudomonadati</taxon>
        <taxon>Pseudomonadota</taxon>
        <taxon>Gammaproteobacteria</taxon>
        <taxon>Enterobacterales</taxon>
        <taxon>Hafniaceae</taxon>
        <taxon>Hafnia</taxon>
    </lineage>
</organism>